<evidence type="ECO:0000256" key="11">
    <source>
        <dbReference type="ARBA" id="ARBA00022985"/>
    </source>
</evidence>
<comment type="subcellular location">
    <subcellularLocation>
        <location evidence="1 15">Cell inner membrane</location>
        <topology evidence="1 15">Peripheral membrane protein</topology>
        <orientation evidence="1 15">Cytoplasmic side</orientation>
    </subcellularLocation>
</comment>
<proteinExistence type="inferred from homology"/>
<keyword evidence="18" id="KW-1185">Reference proteome</keyword>
<dbReference type="GO" id="GO:0005524">
    <property type="term" value="F:ATP binding"/>
    <property type="evidence" value="ECO:0007669"/>
    <property type="project" value="UniProtKB-UniRule"/>
</dbReference>
<comment type="similarity">
    <text evidence="3 15">Belongs to the protein kinase superfamily. KdkA/RfaP family.</text>
</comment>
<dbReference type="UniPathway" id="UPA00958"/>
<reference evidence="17 18" key="1">
    <citation type="submission" date="2020-04" db="EMBL/GenBank/DDBJ databases">
        <title>Vibrio sp. SM6, a novel species isolated from seawater.</title>
        <authorList>
            <person name="Wang X."/>
        </authorList>
    </citation>
    <scope>NUCLEOTIDE SEQUENCE [LARGE SCALE GENOMIC DNA]</scope>
    <source>
        <strain evidence="17 18">SM6</strain>
    </source>
</reference>
<dbReference type="Pfam" id="PF06293">
    <property type="entry name" value="Kdo"/>
    <property type="match status" value="1"/>
</dbReference>
<dbReference type="InterPro" id="IPR000719">
    <property type="entry name" value="Prot_kinase_dom"/>
</dbReference>
<sequence>MIRSLQCNRTMIWYNEQYLTQETVNTLGEQLFSSDYWQSQDKIVGSASGRGTTWFIQLPQIQAALRHYRRGGLFGKLVADSYWFQSWQQTRGVQELMLLEHLRTFGVNVPRPVAARAIRCGVTYRADLMSERIPNAQDLVARLVNAPLSAADYHAIGAQIGQMHRANVDHTDLNIHNILLDTNNTVWIIDFDKCSQREGQHWQPRNLERLKRSFIKEQKRCNIHWHESEFKALLEGYRNALTNSSD</sequence>
<keyword evidence="9 15" id="KW-0418">Kinase</keyword>
<evidence type="ECO:0000256" key="8">
    <source>
        <dbReference type="ARBA" id="ARBA00022741"/>
    </source>
</evidence>
<organism evidence="17 18">
    <name type="scientific">Vibrio agarilyticus</name>
    <dbReference type="NCBI Taxonomy" id="2726741"/>
    <lineage>
        <taxon>Bacteria</taxon>
        <taxon>Pseudomonadati</taxon>
        <taxon>Pseudomonadota</taxon>
        <taxon>Gammaproteobacteria</taxon>
        <taxon>Vibrionales</taxon>
        <taxon>Vibrionaceae</taxon>
        <taxon>Vibrio</taxon>
    </lineage>
</organism>
<evidence type="ECO:0000256" key="14">
    <source>
        <dbReference type="ARBA" id="ARBA00034417"/>
    </source>
</evidence>
<comment type="catalytic activity">
    <reaction evidence="14 15">
        <text>an alpha-Kdo-(2-&gt;6)-lipid IVA + ATP = a 4-O-phospho-alpha-Kdo-(2-&gt;6)-lipid IVA + ADP + H(+)</text>
        <dbReference type="Rhea" id="RHEA:74271"/>
        <dbReference type="ChEBI" id="CHEBI:15378"/>
        <dbReference type="ChEBI" id="CHEBI:30616"/>
        <dbReference type="ChEBI" id="CHEBI:176428"/>
        <dbReference type="ChEBI" id="CHEBI:193140"/>
        <dbReference type="ChEBI" id="CHEBI:456216"/>
        <dbReference type="EC" id="2.7.1.166"/>
    </reaction>
</comment>
<evidence type="ECO:0000256" key="12">
    <source>
        <dbReference type="ARBA" id="ARBA00023136"/>
    </source>
</evidence>
<keyword evidence="5 15" id="KW-1003">Cell membrane</keyword>
<evidence type="ECO:0000256" key="7">
    <source>
        <dbReference type="ARBA" id="ARBA00022679"/>
    </source>
</evidence>
<evidence type="ECO:0000313" key="18">
    <source>
        <dbReference type="Proteomes" id="UP000535589"/>
    </source>
</evidence>
<keyword evidence="11 15" id="KW-0448">Lipopolysaccharide biosynthesis</keyword>
<dbReference type="GO" id="GO:0009244">
    <property type="term" value="P:lipopolysaccharide core region biosynthetic process"/>
    <property type="evidence" value="ECO:0007669"/>
    <property type="project" value="UniProtKB-UniRule"/>
</dbReference>
<evidence type="ECO:0000259" key="16">
    <source>
        <dbReference type="PROSITE" id="PS50011"/>
    </source>
</evidence>
<evidence type="ECO:0000256" key="9">
    <source>
        <dbReference type="ARBA" id="ARBA00022777"/>
    </source>
</evidence>
<dbReference type="Proteomes" id="UP000535589">
    <property type="component" value="Unassembled WGS sequence"/>
</dbReference>
<comment type="function">
    <text evidence="15">Catalyzes the ATP-dependent phosphorylation of the 3-deoxy-D-manno-octulosonic acid (Kdo) residue in Kdo-lipid IV(A) at the 4-OH position.</text>
</comment>
<keyword evidence="12 15" id="KW-0472">Membrane</keyword>
<comment type="caution">
    <text evidence="17">The sequence shown here is derived from an EMBL/GenBank/DDBJ whole genome shotgun (WGS) entry which is preliminary data.</text>
</comment>
<keyword evidence="7 15" id="KW-0808">Transferase</keyword>
<dbReference type="GO" id="GO:0004672">
    <property type="term" value="F:protein kinase activity"/>
    <property type="evidence" value="ECO:0007669"/>
    <property type="project" value="InterPro"/>
</dbReference>
<evidence type="ECO:0000256" key="5">
    <source>
        <dbReference type="ARBA" id="ARBA00022475"/>
    </source>
</evidence>
<keyword evidence="6 15" id="KW-0997">Cell inner membrane</keyword>
<dbReference type="InterPro" id="IPR022826">
    <property type="entry name" value="KDO_kinase"/>
</dbReference>
<evidence type="ECO:0000256" key="1">
    <source>
        <dbReference type="ARBA" id="ARBA00004515"/>
    </source>
</evidence>
<dbReference type="EMBL" id="JABAIK010000010">
    <property type="protein sequence ID" value="NLS13567.1"/>
    <property type="molecule type" value="Genomic_DNA"/>
</dbReference>
<dbReference type="NCBIfam" id="NF002475">
    <property type="entry name" value="PRK01723.1"/>
    <property type="match status" value="1"/>
</dbReference>
<evidence type="ECO:0000256" key="6">
    <source>
        <dbReference type="ARBA" id="ARBA00022519"/>
    </source>
</evidence>
<keyword evidence="10 15" id="KW-0067">ATP-binding</keyword>
<dbReference type="RefSeq" id="WP_168836662.1">
    <property type="nucleotide sequence ID" value="NZ_JABAIK010000010.1"/>
</dbReference>
<evidence type="ECO:0000256" key="4">
    <source>
        <dbReference type="ARBA" id="ARBA00011988"/>
    </source>
</evidence>
<evidence type="ECO:0000256" key="10">
    <source>
        <dbReference type="ARBA" id="ARBA00022840"/>
    </source>
</evidence>
<keyword evidence="8 15" id="KW-0547">Nucleotide-binding</keyword>
<dbReference type="HAMAP" id="MF_00521">
    <property type="entry name" value="KDO_kinase"/>
    <property type="match status" value="1"/>
</dbReference>
<evidence type="ECO:0000313" key="17">
    <source>
        <dbReference type="EMBL" id="NLS13567.1"/>
    </source>
</evidence>
<dbReference type="SUPFAM" id="SSF56112">
    <property type="entry name" value="Protein kinase-like (PK-like)"/>
    <property type="match status" value="1"/>
</dbReference>
<feature type="domain" description="Protein kinase" evidence="16">
    <location>
        <begin position="21"/>
        <end position="246"/>
    </location>
</feature>
<feature type="active site" evidence="15">
    <location>
        <position position="172"/>
    </location>
</feature>
<protein>
    <recommendedName>
        <fullName evidence="13 15">3-deoxy-D-manno-octulosonic acid kinase</fullName>
        <shortName evidence="15">Kdo kinase</shortName>
        <ecNumber evidence="4 15">2.7.1.166</ecNumber>
    </recommendedName>
</protein>
<comment type="pathway">
    <text evidence="2 15">Bacterial outer membrane biogenesis; LPS core biosynthesis.</text>
</comment>
<evidence type="ECO:0000256" key="15">
    <source>
        <dbReference type="HAMAP-Rule" id="MF_00521"/>
    </source>
</evidence>
<name>A0A7X8YHP3_9VIBR</name>
<accession>A0A7X8YHP3</accession>
<dbReference type="GO" id="GO:0005886">
    <property type="term" value="C:plasma membrane"/>
    <property type="evidence" value="ECO:0007669"/>
    <property type="project" value="UniProtKB-SubCell"/>
</dbReference>
<dbReference type="InterPro" id="IPR011009">
    <property type="entry name" value="Kinase-like_dom_sf"/>
</dbReference>
<dbReference type="PROSITE" id="PS50011">
    <property type="entry name" value="PROTEIN_KINASE_DOM"/>
    <property type="match status" value="1"/>
</dbReference>
<evidence type="ECO:0000256" key="3">
    <source>
        <dbReference type="ARBA" id="ARBA00010327"/>
    </source>
</evidence>
<evidence type="ECO:0000256" key="2">
    <source>
        <dbReference type="ARBA" id="ARBA00004713"/>
    </source>
</evidence>
<dbReference type="EC" id="2.7.1.166" evidence="4 15"/>
<evidence type="ECO:0000256" key="13">
    <source>
        <dbReference type="ARBA" id="ARBA00029511"/>
    </source>
</evidence>
<dbReference type="Gene3D" id="1.10.510.10">
    <property type="entry name" value="Transferase(Phosphotransferase) domain 1"/>
    <property type="match status" value="1"/>
</dbReference>
<gene>
    <name evidence="15" type="primary">kdkA</name>
    <name evidence="17" type="ORF">HGP28_11755</name>
</gene>
<dbReference type="AlphaFoldDB" id="A0A7X8YHP3"/>